<dbReference type="Proteomes" id="UP000664859">
    <property type="component" value="Unassembled WGS sequence"/>
</dbReference>
<evidence type="ECO:0000259" key="2">
    <source>
        <dbReference type="PROSITE" id="PS50127"/>
    </source>
</evidence>
<dbReference type="Pfam" id="PF00179">
    <property type="entry name" value="UQ_con"/>
    <property type="match status" value="1"/>
</dbReference>
<reference evidence="3" key="1">
    <citation type="submission" date="2021-02" db="EMBL/GenBank/DDBJ databases">
        <title>First Annotated Genome of the Yellow-green Alga Tribonema minus.</title>
        <authorList>
            <person name="Mahan K.M."/>
        </authorList>
    </citation>
    <scope>NUCLEOTIDE SEQUENCE</scope>
    <source>
        <strain evidence="3">UTEX B ZZ1240</strain>
    </source>
</reference>
<sequence>MRRRAKQEEPTAAAVDLDFADRDRALKDYKIAVEYKHLWQHAPGGVYVTPDLDDLRIWHGVIFVRRGMYANGMFKFSVELPQNYGDAGAWPRLVFMSTVFNPLVKPSNGELDLRLMMPGWNPAGGDCMLKVITYMKKIFYTKDFALAAPPNPEAQRMFRDNKSGFAERAAACVEESLSRRYESPPGSSLKFTEPRPAHDSVAARILGAQIGVPAAAGGGDAGAEAEGGDAMEA</sequence>
<organism evidence="3 4">
    <name type="scientific">Tribonema minus</name>
    <dbReference type="NCBI Taxonomy" id="303371"/>
    <lineage>
        <taxon>Eukaryota</taxon>
        <taxon>Sar</taxon>
        <taxon>Stramenopiles</taxon>
        <taxon>Ochrophyta</taxon>
        <taxon>PX clade</taxon>
        <taxon>Xanthophyceae</taxon>
        <taxon>Tribonematales</taxon>
        <taxon>Tribonemataceae</taxon>
        <taxon>Tribonema</taxon>
    </lineage>
</organism>
<comment type="caution">
    <text evidence="3">The sequence shown here is derived from an EMBL/GenBank/DDBJ whole genome shotgun (WGS) entry which is preliminary data.</text>
</comment>
<evidence type="ECO:0000313" key="3">
    <source>
        <dbReference type="EMBL" id="KAG5182695.1"/>
    </source>
</evidence>
<feature type="region of interest" description="Disordered" evidence="1">
    <location>
        <begin position="213"/>
        <end position="233"/>
    </location>
</feature>
<accession>A0A836CDQ7</accession>
<dbReference type="InterPro" id="IPR000608">
    <property type="entry name" value="UBC"/>
</dbReference>
<dbReference type="OrthoDB" id="5596422at2759"/>
<dbReference type="SUPFAM" id="SSF54495">
    <property type="entry name" value="UBC-like"/>
    <property type="match status" value="1"/>
</dbReference>
<keyword evidence="4" id="KW-1185">Reference proteome</keyword>
<evidence type="ECO:0000256" key="1">
    <source>
        <dbReference type="SAM" id="MobiDB-lite"/>
    </source>
</evidence>
<protein>
    <submittedName>
        <fullName evidence="3">Ubiquitin-conjugating enzyme/RWD-like protein</fullName>
    </submittedName>
</protein>
<dbReference type="CDD" id="cd23814">
    <property type="entry name" value="UEV_AKTIP"/>
    <property type="match status" value="1"/>
</dbReference>
<feature type="domain" description="UBC core" evidence="2">
    <location>
        <begin position="26"/>
        <end position="178"/>
    </location>
</feature>
<dbReference type="EMBL" id="JAFCMP010000224">
    <property type="protein sequence ID" value="KAG5182695.1"/>
    <property type="molecule type" value="Genomic_DNA"/>
</dbReference>
<dbReference type="PROSITE" id="PS50127">
    <property type="entry name" value="UBC_2"/>
    <property type="match status" value="1"/>
</dbReference>
<name>A0A836CDQ7_9STRA</name>
<dbReference type="InterPro" id="IPR016135">
    <property type="entry name" value="UBQ-conjugating_enzyme/RWD"/>
</dbReference>
<proteinExistence type="predicted"/>
<dbReference type="Gene3D" id="3.10.110.10">
    <property type="entry name" value="Ubiquitin Conjugating Enzyme"/>
    <property type="match status" value="1"/>
</dbReference>
<gene>
    <name evidence="3" type="ORF">JKP88DRAFT_199089</name>
</gene>
<evidence type="ECO:0000313" key="4">
    <source>
        <dbReference type="Proteomes" id="UP000664859"/>
    </source>
</evidence>
<dbReference type="AlphaFoldDB" id="A0A836CDQ7"/>
<dbReference type="SMART" id="SM00212">
    <property type="entry name" value="UBCc"/>
    <property type="match status" value="1"/>
</dbReference>
<feature type="region of interest" description="Disordered" evidence="1">
    <location>
        <begin position="176"/>
        <end position="195"/>
    </location>
</feature>